<reference evidence="2" key="1">
    <citation type="journal article" date="2007" name="ISME J.">
        <title>Genomic plasticity in prokaryotes: the case of the square haloarchaeon.</title>
        <authorList>
            <person name="Cuadros-Orellana S."/>
            <person name="Martin-Cuadrado A.B."/>
            <person name="Legault B."/>
            <person name="D'Auria G."/>
            <person name="Zhaxybayeva O."/>
            <person name="Papke R.T."/>
            <person name="Rodriguez-Valera F."/>
        </authorList>
    </citation>
    <scope>NUCLEOTIDE SEQUENCE</scope>
</reference>
<sequence length="101" mass="11787">MSQQETRIVRDILDEPHINGRRVPVLTIAERVEGRGLKPQTVADRHDLTVSEVYAALLYYHDHPREFENLRREREQIMADVEDEITRPEGIIPGFTPPEEE</sequence>
<dbReference type="Gene3D" id="1.10.10.10">
    <property type="entry name" value="Winged helix-like DNA-binding domain superfamily/Winged helix DNA-binding domain"/>
    <property type="match status" value="1"/>
</dbReference>
<dbReference type="EMBL" id="EF583996">
    <property type="protein sequence ID" value="ABQ76014.1"/>
    <property type="molecule type" value="Genomic_DNA"/>
</dbReference>
<dbReference type="SUPFAM" id="SSF46689">
    <property type="entry name" value="Homeodomain-like"/>
    <property type="match status" value="1"/>
</dbReference>
<dbReference type="InterPro" id="IPR009057">
    <property type="entry name" value="Homeodomain-like_sf"/>
</dbReference>
<feature type="region of interest" description="Disordered" evidence="1">
    <location>
        <begin position="80"/>
        <end position="101"/>
    </location>
</feature>
<evidence type="ECO:0000313" key="2">
    <source>
        <dbReference type="EMBL" id="ABQ76014.1"/>
    </source>
</evidence>
<proteinExistence type="predicted"/>
<dbReference type="AlphaFoldDB" id="A5YSQ7"/>
<evidence type="ECO:0008006" key="3">
    <source>
        <dbReference type="Google" id="ProtNLM"/>
    </source>
</evidence>
<protein>
    <recommendedName>
        <fullName evidence="3">DUF433 domain-containing protein</fullName>
    </recommendedName>
</protein>
<organism evidence="2">
    <name type="scientific">uncultured haloarchaeon</name>
    <dbReference type="NCBI Taxonomy" id="160804"/>
    <lineage>
        <taxon>Archaea</taxon>
        <taxon>Methanobacteriati</taxon>
        <taxon>Methanobacteriota</taxon>
        <taxon>Stenosarchaea group</taxon>
        <taxon>Halobacteria</taxon>
        <taxon>Halobacteriales</taxon>
        <taxon>Halobacteriaceae</taxon>
        <taxon>environmental samples</taxon>
    </lineage>
</organism>
<dbReference type="InterPro" id="IPR007367">
    <property type="entry name" value="DUF433"/>
</dbReference>
<accession>A5YSQ7</accession>
<name>A5YSQ7_9EURY</name>
<dbReference type="Pfam" id="PF04255">
    <property type="entry name" value="DUF433"/>
    <property type="match status" value="1"/>
</dbReference>
<evidence type="ECO:0000256" key="1">
    <source>
        <dbReference type="SAM" id="MobiDB-lite"/>
    </source>
</evidence>
<dbReference type="InterPro" id="IPR036388">
    <property type="entry name" value="WH-like_DNA-bd_sf"/>
</dbReference>